<accession>A0AAE4JIG4</accession>
<sequence>MSQLGDAPAVAITAEPTQDYEYLRDENRVRIRYASGKTRTYPFPEWGTM</sequence>
<gene>
    <name evidence="1" type="ORF">NDI54_07900</name>
</gene>
<dbReference type="RefSeq" id="WP_310895926.1">
    <property type="nucleotide sequence ID" value="NZ_JAMQOM010000003.1"/>
</dbReference>
<organism evidence="1 2">
    <name type="scientific">Haloarcula terrestris</name>
    <dbReference type="NCBI Taxonomy" id="2950533"/>
    <lineage>
        <taxon>Archaea</taxon>
        <taxon>Methanobacteriati</taxon>
        <taxon>Methanobacteriota</taxon>
        <taxon>Stenosarchaea group</taxon>
        <taxon>Halobacteria</taxon>
        <taxon>Halobacteriales</taxon>
        <taxon>Haloarculaceae</taxon>
        <taxon>Haloarcula</taxon>
    </lineage>
</organism>
<dbReference type="EMBL" id="JAMQOM010000003">
    <property type="protein sequence ID" value="MDS0221269.1"/>
    <property type="molecule type" value="Genomic_DNA"/>
</dbReference>
<keyword evidence="2" id="KW-1185">Reference proteome</keyword>
<comment type="caution">
    <text evidence="1">The sequence shown here is derived from an EMBL/GenBank/DDBJ whole genome shotgun (WGS) entry which is preliminary data.</text>
</comment>
<evidence type="ECO:0000313" key="2">
    <source>
        <dbReference type="Proteomes" id="UP001253439"/>
    </source>
</evidence>
<proteinExistence type="predicted"/>
<name>A0AAE4JIG4_9EURY</name>
<dbReference type="AlphaFoldDB" id="A0AAE4JIG4"/>
<dbReference type="Proteomes" id="UP001253439">
    <property type="component" value="Unassembled WGS sequence"/>
</dbReference>
<protein>
    <submittedName>
        <fullName evidence="1">Uncharacterized protein</fullName>
    </submittedName>
</protein>
<reference evidence="1 2" key="1">
    <citation type="submission" date="2022-06" db="EMBL/GenBank/DDBJ databases">
        <title>Haloarcula sp. a new haloarchaeum isolate from saline soil.</title>
        <authorList>
            <person name="Strakova D."/>
            <person name="Galisteo C."/>
            <person name="Sanchez-Porro C."/>
            <person name="Ventosa A."/>
        </authorList>
    </citation>
    <scope>NUCLEOTIDE SEQUENCE [LARGE SCALE GENOMIC DNA]</scope>
    <source>
        <strain evidence="1 2">S1AR25-5A</strain>
    </source>
</reference>
<evidence type="ECO:0000313" key="1">
    <source>
        <dbReference type="EMBL" id="MDS0221269.1"/>
    </source>
</evidence>